<dbReference type="Proteomes" id="UP000887580">
    <property type="component" value="Unplaced"/>
</dbReference>
<accession>A0AC35FNQ7</accession>
<organism evidence="1 2">
    <name type="scientific">Panagrolaimus sp. PS1159</name>
    <dbReference type="NCBI Taxonomy" id="55785"/>
    <lineage>
        <taxon>Eukaryota</taxon>
        <taxon>Metazoa</taxon>
        <taxon>Ecdysozoa</taxon>
        <taxon>Nematoda</taxon>
        <taxon>Chromadorea</taxon>
        <taxon>Rhabditida</taxon>
        <taxon>Tylenchina</taxon>
        <taxon>Panagrolaimomorpha</taxon>
        <taxon>Panagrolaimoidea</taxon>
        <taxon>Panagrolaimidae</taxon>
        <taxon>Panagrolaimus</taxon>
    </lineage>
</organism>
<dbReference type="WBParaSite" id="PS1159_v2.g19459.t1">
    <property type="protein sequence ID" value="PS1159_v2.g19459.t1"/>
    <property type="gene ID" value="PS1159_v2.g19459"/>
</dbReference>
<evidence type="ECO:0000313" key="1">
    <source>
        <dbReference type="Proteomes" id="UP000887580"/>
    </source>
</evidence>
<evidence type="ECO:0000313" key="2">
    <source>
        <dbReference type="WBParaSite" id="PS1159_v2.g19459.t1"/>
    </source>
</evidence>
<reference evidence="2" key="1">
    <citation type="submission" date="2022-11" db="UniProtKB">
        <authorList>
            <consortium name="WormBaseParasite"/>
        </authorList>
    </citation>
    <scope>IDENTIFICATION</scope>
</reference>
<proteinExistence type="predicted"/>
<sequence length="302" mass="34382">MITTEISAFVNALSPEEHAKIRPVLERDLEFQRREQQRIRMLKTSIEMAKSVSNNDMDENNRTRSGSTESFSSQNSTTASNNSSISPNGPRKICKICGEQLGFIFKAGGKCKKCDGVVCDRCQCFINKEQKYWLCSVCFRERELQAASNQWFYQQATDPTNISEILLLQMRRATLHRLAESSNNMPTNSKRPLNYNPRRNMSLPPIASENLLQVPSERIPIVTEHPMRALHRFIQSNNGTNNNNSLNDSIEENDSETESISSLPRINTPDGSPIPSSRRFLEVNSMKARYPSSFHRPRSPTH</sequence>
<protein>
    <submittedName>
        <fullName evidence="2">RabBD domain-containing protein</fullName>
    </submittedName>
</protein>
<name>A0AC35FNQ7_9BILA</name>